<evidence type="ECO:0000256" key="3">
    <source>
        <dbReference type="ARBA" id="ARBA00010617"/>
    </source>
</evidence>
<dbReference type="GO" id="GO:0005506">
    <property type="term" value="F:iron ion binding"/>
    <property type="evidence" value="ECO:0007669"/>
    <property type="project" value="InterPro"/>
</dbReference>
<organism evidence="13 14">
    <name type="scientific">Lactuca saligna</name>
    <name type="common">Willowleaf lettuce</name>
    <dbReference type="NCBI Taxonomy" id="75948"/>
    <lineage>
        <taxon>Eukaryota</taxon>
        <taxon>Viridiplantae</taxon>
        <taxon>Streptophyta</taxon>
        <taxon>Embryophyta</taxon>
        <taxon>Tracheophyta</taxon>
        <taxon>Spermatophyta</taxon>
        <taxon>Magnoliopsida</taxon>
        <taxon>eudicotyledons</taxon>
        <taxon>Gunneridae</taxon>
        <taxon>Pentapetalae</taxon>
        <taxon>asterids</taxon>
        <taxon>campanulids</taxon>
        <taxon>Asterales</taxon>
        <taxon>Asteraceae</taxon>
        <taxon>Cichorioideae</taxon>
        <taxon>Cichorieae</taxon>
        <taxon>Lactucinae</taxon>
        <taxon>Lactuca</taxon>
    </lineage>
</organism>
<keyword evidence="8" id="KW-0560">Oxidoreductase</keyword>
<dbReference type="InterPro" id="IPR014748">
    <property type="entry name" value="Enoyl-CoA_hydra_C"/>
</dbReference>
<keyword evidence="12" id="KW-0456">Lyase</keyword>
<dbReference type="GO" id="GO:0020037">
    <property type="term" value="F:heme binding"/>
    <property type="evidence" value="ECO:0007669"/>
    <property type="project" value="InterPro"/>
</dbReference>
<evidence type="ECO:0000256" key="5">
    <source>
        <dbReference type="ARBA" id="ARBA00022692"/>
    </source>
</evidence>
<evidence type="ECO:0000256" key="11">
    <source>
        <dbReference type="ARBA" id="ARBA00023136"/>
    </source>
</evidence>
<dbReference type="EMBL" id="OX465084">
    <property type="protein sequence ID" value="CAI9300091.1"/>
    <property type="molecule type" value="Genomic_DNA"/>
</dbReference>
<evidence type="ECO:0000256" key="7">
    <source>
        <dbReference type="ARBA" id="ARBA00022989"/>
    </source>
</evidence>
<keyword evidence="7" id="KW-1133">Transmembrane helix</keyword>
<dbReference type="FunFam" id="1.10.12.10:FF:000001">
    <property type="entry name" value="Probable enoyl-CoA hydratase, mitochondrial"/>
    <property type="match status" value="1"/>
</dbReference>
<comment type="subcellular location">
    <subcellularLocation>
        <location evidence="1">Membrane</location>
    </subcellularLocation>
</comment>
<dbReference type="GO" id="GO:0004497">
    <property type="term" value="F:monooxygenase activity"/>
    <property type="evidence" value="ECO:0007669"/>
    <property type="project" value="UniProtKB-KW"/>
</dbReference>
<dbReference type="GO" id="GO:0016020">
    <property type="term" value="C:membrane"/>
    <property type="evidence" value="ECO:0007669"/>
    <property type="project" value="UniProtKB-SubCell"/>
</dbReference>
<dbReference type="Gene3D" id="1.10.12.10">
    <property type="entry name" value="Lyase 2-enoyl-coa Hydratase, Chain A, domain 2"/>
    <property type="match status" value="1"/>
</dbReference>
<dbReference type="PANTHER" id="PTHR24282">
    <property type="entry name" value="CYTOCHROME P450 FAMILY MEMBER"/>
    <property type="match status" value="1"/>
</dbReference>
<keyword evidence="10" id="KW-0503">Monooxygenase</keyword>
<evidence type="ECO:0000256" key="6">
    <source>
        <dbReference type="ARBA" id="ARBA00022723"/>
    </source>
</evidence>
<protein>
    <submittedName>
        <fullName evidence="13">Uncharacterized protein</fullName>
    </submittedName>
</protein>
<evidence type="ECO:0000256" key="8">
    <source>
        <dbReference type="ARBA" id="ARBA00023002"/>
    </source>
</evidence>
<dbReference type="InterPro" id="IPR036396">
    <property type="entry name" value="Cyt_P450_sf"/>
</dbReference>
<dbReference type="InterPro" id="IPR050665">
    <property type="entry name" value="Cytochrome_P450_Monooxygen"/>
</dbReference>
<keyword evidence="5" id="KW-0812">Transmembrane</keyword>
<keyword evidence="6" id="KW-0479">Metal-binding</keyword>
<reference evidence="13" key="1">
    <citation type="submission" date="2023-04" db="EMBL/GenBank/DDBJ databases">
        <authorList>
            <person name="Vijverberg K."/>
            <person name="Xiong W."/>
            <person name="Schranz E."/>
        </authorList>
    </citation>
    <scope>NUCLEOTIDE SEQUENCE</scope>
</reference>
<keyword evidence="14" id="KW-1185">Reference proteome</keyword>
<keyword evidence="9" id="KW-0408">Iron</keyword>
<comment type="similarity">
    <text evidence="2">Belongs to the enoyl-CoA hydratase/isomerase family.</text>
</comment>
<dbReference type="GO" id="GO:0016705">
    <property type="term" value="F:oxidoreductase activity, acting on paired donors, with incorporation or reduction of molecular oxygen"/>
    <property type="evidence" value="ECO:0007669"/>
    <property type="project" value="InterPro"/>
</dbReference>
<dbReference type="Gene3D" id="1.10.630.10">
    <property type="entry name" value="Cytochrome P450"/>
    <property type="match status" value="1"/>
</dbReference>
<evidence type="ECO:0000256" key="12">
    <source>
        <dbReference type="ARBA" id="ARBA00023239"/>
    </source>
</evidence>
<proteinExistence type="inferred from homology"/>
<dbReference type="SUPFAM" id="SSF48264">
    <property type="entry name" value="Cytochrome P450"/>
    <property type="match status" value="1"/>
</dbReference>
<name>A0AA35ZXN0_LACSI</name>
<accession>A0AA35ZXN0</accession>
<keyword evidence="4" id="KW-0349">Heme</keyword>
<evidence type="ECO:0000256" key="9">
    <source>
        <dbReference type="ARBA" id="ARBA00023004"/>
    </source>
</evidence>
<dbReference type="GO" id="GO:0016836">
    <property type="term" value="F:hydro-lyase activity"/>
    <property type="evidence" value="ECO:0007669"/>
    <property type="project" value="UniProtKB-ARBA"/>
</dbReference>
<dbReference type="Proteomes" id="UP001177003">
    <property type="component" value="Chromosome 8"/>
</dbReference>
<dbReference type="AlphaFoldDB" id="A0AA35ZXN0"/>
<evidence type="ECO:0000256" key="2">
    <source>
        <dbReference type="ARBA" id="ARBA00005254"/>
    </source>
</evidence>
<evidence type="ECO:0000256" key="10">
    <source>
        <dbReference type="ARBA" id="ARBA00023033"/>
    </source>
</evidence>
<keyword evidence="11" id="KW-0472">Membrane</keyword>
<sequence>MESRVSPSLRRQLKHSGTHICVASKSTSVASATHDHHHIRSILGSRRLPYQSKLHKLNVSGFSMMLDTDPMRMKAKKTTTPTDYYGLLNQGVEWKILINMFLSLLIQGLKIGISQMMIKKMQNILQLLMMTDEAKLNPINLTNDIIPRVMPYLYNSAKTYDGGNSLAKLLLSGLADVEADQWAKHRKIINHAFHVKKLKHMVPAFYISCSDMINKWEVLTKERSCAVDLVMKGLQSRRSENAIFVSVMMIPWGVSHDHMWRYCVPREGASVLVSCGIRMAKRVISHGSKMEIMSDLELEDECYEEILVTDDRLKGLDAFSEKRKP</sequence>
<evidence type="ECO:0000256" key="4">
    <source>
        <dbReference type="ARBA" id="ARBA00022617"/>
    </source>
</evidence>
<dbReference type="PANTHER" id="PTHR24282:SF212">
    <property type="entry name" value="CYTOCHROME P450 PROTEIN-RELATED"/>
    <property type="match status" value="1"/>
</dbReference>
<gene>
    <name evidence="13" type="ORF">LSALG_LOCUS38756</name>
</gene>
<evidence type="ECO:0000256" key="1">
    <source>
        <dbReference type="ARBA" id="ARBA00004370"/>
    </source>
</evidence>
<comment type="similarity">
    <text evidence="3">Belongs to the cytochrome P450 family.</text>
</comment>
<evidence type="ECO:0000313" key="13">
    <source>
        <dbReference type="EMBL" id="CAI9300091.1"/>
    </source>
</evidence>
<evidence type="ECO:0000313" key="14">
    <source>
        <dbReference type="Proteomes" id="UP001177003"/>
    </source>
</evidence>